<protein>
    <submittedName>
        <fullName evidence="13">Pyruvate synthase</fullName>
    </submittedName>
</protein>
<dbReference type="Pfam" id="PF10371">
    <property type="entry name" value="EKR"/>
    <property type="match status" value="1"/>
</dbReference>
<dbReference type="Gene3D" id="3.40.920.10">
    <property type="entry name" value="Pyruvate-ferredoxin oxidoreductase, PFOR, domain III"/>
    <property type="match status" value="1"/>
</dbReference>
<feature type="binding site" evidence="11">
    <location>
        <position position="750"/>
    </location>
    <ligand>
        <name>[4Fe-4S] cluster</name>
        <dbReference type="ChEBI" id="CHEBI:49883"/>
        <label>2</label>
    </ligand>
</feature>
<feature type="binding site" evidence="11">
    <location>
        <position position="810"/>
    </location>
    <ligand>
        <name>[4Fe-4S] cluster</name>
        <dbReference type="ChEBI" id="CHEBI:49883"/>
        <label>3</label>
    </ligand>
</feature>
<evidence type="ECO:0000256" key="4">
    <source>
        <dbReference type="ARBA" id="ARBA00022723"/>
    </source>
</evidence>
<dbReference type="FunFam" id="3.30.70.20:FF:000022">
    <property type="entry name" value="Pyruvate:ferredoxin (Flavodoxin) oxidoreductase"/>
    <property type="match status" value="1"/>
</dbReference>
<dbReference type="InterPro" id="IPR017896">
    <property type="entry name" value="4Fe4S_Fe-S-bd"/>
</dbReference>
<dbReference type="SUPFAM" id="SSF53323">
    <property type="entry name" value="Pyruvate-ferredoxin oxidoreductase, PFOR, domain III"/>
    <property type="match status" value="1"/>
</dbReference>
<keyword evidence="7 11" id="KW-0408">Iron</keyword>
<dbReference type="NCBIfam" id="TIGR02176">
    <property type="entry name" value="pyruv_ox_red"/>
    <property type="match status" value="1"/>
</dbReference>
<dbReference type="FunFam" id="3.40.50.970:FF:000012">
    <property type="entry name" value="Pyruvate:ferredoxin (Flavodoxin) oxidoreductase"/>
    <property type="match status" value="1"/>
</dbReference>
<dbReference type="Gene3D" id="3.40.50.970">
    <property type="match status" value="2"/>
</dbReference>
<dbReference type="Pfam" id="PF01855">
    <property type="entry name" value="POR_N"/>
    <property type="match status" value="1"/>
</dbReference>
<proteinExistence type="inferred from homology"/>
<dbReference type="InterPro" id="IPR011895">
    <property type="entry name" value="Pyrv_flavodox_OxRed"/>
</dbReference>
<feature type="binding site" evidence="11">
    <location>
        <position position="838"/>
    </location>
    <ligand>
        <name>[4Fe-4S] cluster</name>
        <dbReference type="ChEBI" id="CHEBI:49883"/>
        <label>3</label>
    </ligand>
</feature>
<gene>
    <name evidence="13" type="ORF">HMPREF1863_01393</name>
</gene>
<dbReference type="RefSeq" id="WP_068368786.1">
    <property type="nucleotide sequence ID" value="NZ_KQ960181.1"/>
</dbReference>
<reference evidence="14" key="1">
    <citation type="submission" date="2016-01" db="EMBL/GenBank/DDBJ databases">
        <authorList>
            <person name="Mitreva M."/>
            <person name="Pepin K.H."/>
            <person name="Mihindukulasuriya K.A."/>
            <person name="Fulton R."/>
            <person name="Fronick C."/>
            <person name="O'Laughlin M."/>
            <person name="Miner T."/>
            <person name="Herter B."/>
            <person name="Rosa B.A."/>
            <person name="Cordes M."/>
            <person name="Tomlinson C."/>
            <person name="Wollam A."/>
            <person name="Palsikar V.B."/>
            <person name="Mardis E.R."/>
            <person name="Wilson R.K."/>
        </authorList>
    </citation>
    <scope>NUCLEOTIDE SEQUENCE [LARGE SCALE GENOMIC DNA]</scope>
    <source>
        <strain evidence="14">DNF00729</strain>
    </source>
</reference>
<organism evidence="13 14">
    <name type="scientific">Aedoeadaptatus coxii</name>
    <dbReference type="NCBI Taxonomy" id="755172"/>
    <lineage>
        <taxon>Bacteria</taxon>
        <taxon>Bacillati</taxon>
        <taxon>Bacillota</taxon>
        <taxon>Tissierellia</taxon>
        <taxon>Tissierellales</taxon>
        <taxon>Peptoniphilaceae</taxon>
        <taxon>Aedoeadaptatus</taxon>
    </lineage>
</organism>
<dbReference type="GO" id="GO:0030976">
    <property type="term" value="F:thiamine pyrophosphate binding"/>
    <property type="evidence" value="ECO:0007669"/>
    <property type="project" value="InterPro"/>
</dbReference>
<dbReference type="InterPro" id="IPR002869">
    <property type="entry name" value="Pyrv_flavodox_OxRed_cen"/>
</dbReference>
<feature type="site" description="Important for catalytic activity" evidence="10">
    <location>
        <position position="115"/>
    </location>
</feature>
<dbReference type="Gene3D" id="3.30.70.20">
    <property type="match status" value="1"/>
</dbReference>
<dbReference type="EMBL" id="LSDG01000042">
    <property type="protein sequence ID" value="KXB65387.1"/>
    <property type="molecule type" value="Genomic_DNA"/>
</dbReference>
<keyword evidence="3 11" id="KW-0004">4Fe-4S</keyword>
<feature type="binding site" evidence="11">
    <location>
        <position position="693"/>
    </location>
    <ligand>
        <name>[4Fe-4S] cluster</name>
        <dbReference type="ChEBI" id="CHEBI:49883"/>
        <label>1</label>
    </ligand>
</feature>
<evidence type="ECO:0000259" key="12">
    <source>
        <dbReference type="PROSITE" id="PS51379"/>
    </source>
</evidence>
<dbReference type="Gene3D" id="3.40.50.920">
    <property type="match status" value="1"/>
</dbReference>
<keyword evidence="14" id="KW-1185">Reference proteome</keyword>
<dbReference type="SUPFAM" id="SSF54862">
    <property type="entry name" value="4Fe-4S ferredoxins"/>
    <property type="match status" value="1"/>
</dbReference>
<evidence type="ECO:0000256" key="9">
    <source>
        <dbReference type="PIRNR" id="PIRNR000159"/>
    </source>
</evidence>
<evidence type="ECO:0000256" key="2">
    <source>
        <dbReference type="ARBA" id="ARBA00022448"/>
    </source>
</evidence>
<feature type="binding site" evidence="11">
    <location>
        <position position="690"/>
    </location>
    <ligand>
        <name>[4Fe-4S] cluster</name>
        <dbReference type="ChEBI" id="CHEBI:49883"/>
        <label>1</label>
    </ligand>
</feature>
<dbReference type="OrthoDB" id="9794954at2"/>
<dbReference type="PANTHER" id="PTHR32154:SF0">
    <property type="entry name" value="PYRUVATE-FLAVODOXIN OXIDOREDUCTASE-RELATED"/>
    <property type="match status" value="1"/>
</dbReference>
<feature type="binding site" evidence="11">
    <location>
        <position position="696"/>
    </location>
    <ligand>
        <name>[4Fe-4S] cluster</name>
        <dbReference type="ChEBI" id="CHEBI:49883"/>
        <label>1</label>
    </ligand>
</feature>
<keyword evidence="8 11" id="KW-0411">Iron-sulfur</keyword>
<dbReference type="FunFam" id="3.40.50.970:FF:000041">
    <property type="entry name" value="Pyruvate:ferredoxin (Flavodoxin) oxidoreductase"/>
    <property type="match status" value="1"/>
</dbReference>
<dbReference type="SUPFAM" id="SSF52518">
    <property type="entry name" value="Thiamin diphosphate-binding fold (THDP-binding)"/>
    <property type="match status" value="2"/>
</dbReference>
<accession>A0A134ACF2</accession>
<feature type="domain" description="4Fe-4S ferredoxin-type" evidence="12">
    <location>
        <begin position="735"/>
        <end position="766"/>
    </location>
</feature>
<feature type="binding site" evidence="11">
    <location>
        <position position="813"/>
    </location>
    <ligand>
        <name>[4Fe-4S] cluster</name>
        <dbReference type="ChEBI" id="CHEBI:49883"/>
        <label>3</label>
    </ligand>
</feature>
<evidence type="ECO:0000313" key="14">
    <source>
        <dbReference type="Proteomes" id="UP000070442"/>
    </source>
</evidence>
<evidence type="ECO:0000256" key="1">
    <source>
        <dbReference type="ARBA" id="ARBA00009032"/>
    </source>
</evidence>
<comment type="similarity">
    <text evidence="1 9">Belongs to the pyruvate:ferredoxin/flavodoxin oxidoreductase family.</text>
</comment>
<dbReference type="InterPro" id="IPR037112">
    <property type="entry name" value="Pyrv-flavodox_OxR_EKR_sf"/>
</dbReference>
<evidence type="ECO:0000256" key="11">
    <source>
        <dbReference type="PIRSR" id="PIRSR000159-50"/>
    </source>
</evidence>
<evidence type="ECO:0000256" key="5">
    <source>
        <dbReference type="ARBA" id="ARBA00022982"/>
    </source>
</evidence>
<evidence type="ECO:0000256" key="7">
    <source>
        <dbReference type="ARBA" id="ARBA00023004"/>
    </source>
</evidence>
<dbReference type="PIRSF" id="PIRSF000159">
    <property type="entry name" value="NifJ"/>
    <property type="match status" value="1"/>
</dbReference>
<dbReference type="Pfam" id="PF12838">
    <property type="entry name" value="Fer4_7"/>
    <property type="match status" value="1"/>
</dbReference>
<keyword evidence="6 9" id="KW-0560">Oxidoreductase</keyword>
<evidence type="ECO:0000313" key="13">
    <source>
        <dbReference type="EMBL" id="KXB65387.1"/>
    </source>
</evidence>
<dbReference type="InterPro" id="IPR017900">
    <property type="entry name" value="4Fe4S_Fe_S_CS"/>
</dbReference>
<comment type="cofactor">
    <cofactor evidence="11">
        <name>[4Fe-4S] cluster</name>
        <dbReference type="ChEBI" id="CHEBI:49883"/>
    </cofactor>
    <text evidence="11">Binds 3 [4Fe-4S] clusters per subunit.</text>
</comment>
<feature type="domain" description="4Fe-4S ferredoxin-type" evidence="12">
    <location>
        <begin position="681"/>
        <end position="710"/>
    </location>
</feature>
<dbReference type="InterPro" id="IPR011766">
    <property type="entry name" value="TPP_enzyme_TPP-bd"/>
</dbReference>
<comment type="caution">
    <text evidence="13">The sequence shown here is derived from an EMBL/GenBank/DDBJ whole genome shotgun (WGS) entry which is preliminary data.</text>
</comment>
<feature type="site" description="Important for catalytic activity" evidence="10">
    <location>
        <position position="999"/>
    </location>
</feature>
<dbReference type="STRING" id="755172.HMPREF1863_01393"/>
<keyword evidence="5 9" id="KW-0249">Electron transport</keyword>
<evidence type="ECO:0000256" key="6">
    <source>
        <dbReference type="ARBA" id="ARBA00023002"/>
    </source>
</evidence>
<feature type="binding site" evidence="11">
    <location>
        <position position="754"/>
    </location>
    <ligand>
        <name>[4Fe-4S] cluster</name>
        <dbReference type="ChEBI" id="CHEBI:49883"/>
        <label>1</label>
    </ligand>
</feature>
<dbReference type="FunFam" id="3.40.50.920:FF:000007">
    <property type="entry name" value="Pyruvate:ferredoxin (Flavodoxin) oxidoreductase"/>
    <property type="match status" value="1"/>
</dbReference>
<feature type="site" description="Important for catalytic activity" evidence="10">
    <location>
        <position position="65"/>
    </location>
</feature>
<dbReference type="InterPro" id="IPR009014">
    <property type="entry name" value="Transketo_C/PFOR_II"/>
</dbReference>
<dbReference type="InterPro" id="IPR050722">
    <property type="entry name" value="Pyruvate:ferred/Flavod_OxRd"/>
</dbReference>
<dbReference type="PATRIC" id="fig|755172.3.peg.1353"/>
<dbReference type="CDD" id="cd07034">
    <property type="entry name" value="TPP_PYR_PFOR_IOR-alpha_like"/>
    <property type="match status" value="1"/>
</dbReference>
<dbReference type="PROSITE" id="PS51379">
    <property type="entry name" value="4FE4S_FER_2"/>
    <property type="match status" value="2"/>
</dbReference>
<keyword evidence="13" id="KW-0670">Pyruvate</keyword>
<dbReference type="FunFam" id="3.40.920.10:FF:000001">
    <property type="entry name" value="Pyruvate:ferredoxin (Flavodoxin) oxidoreductase"/>
    <property type="match status" value="1"/>
</dbReference>
<feature type="binding site" evidence="11">
    <location>
        <position position="700"/>
    </location>
    <ligand>
        <name>[4Fe-4S] cluster</name>
        <dbReference type="ChEBI" id="CHEBI:49883"/>
        <label>2</label>
    </ligand>
</feature>
<dbReference type="Pfam" id="PF02775">
    <property type="entry name" value="TPP_enzyme_C"/>
    <property type="match status" value="1"/>
</dbReference>
<dbReference type="PANTHER" id="PTHR32154">
    <property type="entry name" value="PYRUVATE-FLAVODOXIN OXIDOREDUCTASE-RELATED"/>
    <property type="match status" value="1"/>
</dbReference>
<feature type="binding site" evidence="11">
    <location>
        <position position="744"/>
    </location>
    <ligand>
        <name>[4Fe-4S] cluster</name>
        <dbReference type="ChEBI" id="CHEBI:49883"/>
        <label>2</label>
    </ligand>
</feature>
<name>A0A134ACF2_9FIRM</name>
<dbReference type="Pfam" id="PF17147">
    <property type="entry name" value="PFOR_II"/>
    <property type="match status" value="1"/>
</dbReference>
<dbReference type="Proteomes" id="UP000070442">
    <property type="component" value="Unassembled WGS sequence"/>
</dbReference>
<feature type="binding site" evidence="11">
    <location>
        <position position="747"/>
    </location>
    <ligand>
        <name>[4Fe-4S] cluster</name>
        <dbReference type="ChEBI" id="CHEBI:49883"/>
        <label>2</label>
    </ligand>
</feature>
<dbReference type="SMART" id="SM00890">
    <property type="entry name" value="EKR"/>
    <property type="match status" value="1"/>
</dbReference>
<evidence type="ECO:0000256" key="8">
    <source>
        <dbReference type="ARBA" id="ARBA00023014"/>
    </source>
</evidence>
<dbReference type="InterPro" id="IPR019456">
    <property type="entry name" value="Pyrv-flavodox_OxRtase_EKR"/>
</dbReference>
<dbReference type="InterPro" id="IPR019752">
    <property type="entry name" value="Pyrv/ketoisovalerate_OxRed_cat"/>
</dbReference>
<dbReference type="Gene3D" id="4.10.780.10">
    <property type="entry name" value="Pyruvate-flavodoxin oxidoreductase, EKR domain"/>
    <property type="match status" value="1"/>
</dbReference>
<dbReference type="GO" id="GO:0005506">
    <property type="term" value="F:iron ion binding"/>
    <property type="evidence" value="ECO:0007669"/>
    <property type="project" value="InterPro"/>
</dbReference>
<evidence type="ECO:0000256" key="3">
    <source>
        <dbReference type="ARBA" id="ARBA00022485"/>
    </source>
</evidence>
<feature type="site" description="Important for catalytic activity" evidence="10">
    <location>
        <position position="32"/>
    </location>
</feature>
<dbReference type="AlphaFoldDB" id="A0A134ACF2"/>
<dbReference type="InterPro" id="IPR002880">
    <property type="entry name" value="Pyrv_Fd/Flavodoxin_OxRdtase_N"/>
</dbReference>
<dbReference type="GO" id="GO:0016903">
    <property type="term" value="F:oxidoreductase activity, acting on the aldehyde or oxo group of donors"/>
    <property type="evidence" value="ECO:0007669"/>
    <property type="project" value="InterPro"/>
</dbReference>
<keyword evidence="4 11" id="KW-0479">Metal-binding</keyword>
<evidence type="ECO:0000256" key="10">
    <source>
        <dbReference type="PIRSR" id="PIRSR000159-2"/>
    </source>
</evidence>
<dbReference type="PROSITE" id="PS00198">
    <property type="entry name" value="4FE4S_FER_1"/>
    <property type="match status" value="1"/>
</dbReference>
<sequence>MREKVYKSMDGNEAAAYVSYAFTEVATIYPITPSSPMAALVDSWSADGKKNLFDQEVRLVEMQAEAGAAAALHGSLEAGALTTTYTASQGLALMIPSMFRTAGSLYPGVMHVAARTLGTHVLSIYGDHSDVMACRQTGWAMLASANVQDCMNLAAVAHLCAIEASVPFMHFFDGFRTSHEIQKVEVMDYEDLRDMLNWDAVEHFKQNAMNPERPKQRGIVQNPDTYFQSREAVNVFYDRIPEIVEKYMNKVNELKGTNYKLFNYYGADDAEYVIVGMGSVSGLVQDTVDKLNAAGEKTGYLQVHLYRPFSKKHFLDELPKTVKRIAVIDRTKEPGGREPLYLDVSGALNGVKDRPEIVGGRYGLSSKDVDHAQIKAVFDNLKQAESKDDFTVGIVDDVTYRSLPVDHSFQIENPKIIQCKFWGLGGDGTVGANKNSIKIIGDNTDMYVQAYFEYDAKKTGGITKSNLRFGHEPIRNSNAVTHGDFIACHNQSYITRYDIVNEIRPGGVFLLNTTWDDATLAERLPNKVKKYLAENDIKFYTIDAVHLAEEIGLGRRTNTILQSAFFKLAEIIPMDEAERLMKEFAKKSYAHKGEKIVNMNYKAIEVGYQNLHQFDVPAEWKDLTVVEPDVDQTLSEYVRNMMLPITELHGDDLPVSAFKGYESGYIPLGTSKYEKRGIAVHVPRWQPDNCIQCNQCSFVCPHAVIRPFLLNEEEVKNKPEAFRTVPAKGIKEYEFAIQVDPLDCTGCGNCIQTCPAKEKALVFEDLETQLPEQKNWDYAMTLSHKENPMNKFTIKGSQFEQPLLEFSGACAGCSESPYAKLLTQLFGDRMYIANATGCSQAWGCAFPIAPYTTNYQGFGPAWSNLLFENNAEFCLGMYLANGQQREKVTMELEKVSNAIDDADAKKAFKEWLDNFNEGEGTRERSDAVIAALERLDLDGEALEAKNYVLDHKAQLTKKSFWMYGGDGWAYDIGYGGLDHVLATGADVNVLVVDNELYANTGGQSSKATPKGSVVQFAAAGKKTAKKDLGLLAMSYRDIYVAKVALGANMNHLIKVIKEAEAYDGPSLIVAYSPCINHGLNKGMMYATQQQKEAVESNYWQLYHYNPELIKEGKNPFILDSKEPTKSYREFIMSENRYASLLRRSPEEGEELLDASEEDARQTYERYKALAEDK</sequence>
<dbReference type="GO" id="GO:0006979">
    <property type="term" value="P:response to oxidative stress"/>
    <property type="evidence" value="ECO:0007669"/>
    <property type="project" value="TreeGrafter"/>
</dbReference>
<dbReference type="GO" id="GO:0051539">
    <property type="term" value="F:4 iron, 4 sulfur cluster binding"/>
    <property type="evidence" value="ECO:0007669"/>
    <property type="project" value="UniProtKB-KW"/>
</dbReference>
<dbReference type="InterPro" id="IPR033412">
    <property type="entry name" value="PFOR_II"/>
</dbReference>
<dbReference type="SUPFAM" id="SSF52922">
    <property type="entry name" value="TK C-terminal domain-like"/>
    <property type="match status" value="1"/>
</dbReference>
<feature type="binding site" evidence="11">
    <location>
        <position position="1074"/>
    </location>
    <ligand>
        <name>[4Fe-4S] cluster</name>
        <dbReference type="ChEBI" id="CHEBI:49883"/>
        <label>3</label>
    </ligand>
</feature>
<dbReference type="Pfam" id="PF01558">
    <property type="entry name" value="POR"/>
    <property type="match status" value="1"/>
</dbReference>
<keyword evidence="2 9" id="KW-0813">Transport</keyword>
<dbReference type="GO" id="GO:0022900">
    <property type="term" value="P:electron transport chain"/>
    <property type="evidence" value="ECO:0007669"/>
    <property type="project" value="InterPro"/>
</dbReference>
<dbReference type="InterPro" id="IPR029061">
    <property type="entry name" value="THDP-binding"/>
</dbReference>